<keyword evidence="10" id="KW-0175">Coiled coil</keyword>
<dbReference type="SUPFAM" id="SSF55785">
    <property type="entry name" value="PYP-like sensor domain (PAS domain)"/>
    <property type="match status" value="2"/>
</dbReference>
<evidence type="ECO:0000256" key="10">
    <source>
        <dbReference type="SAM" id="Coils"/>
    </source>
</evidence>
<dbReference type="InterPro" id="IPR000700">
    <property type="entry name" value="PAS-assoc_C"/>
</dbReference>
<keyword evidence="4" id="KW-0808">Transferase</keyword>
<reference evidence="15 16" key="1">
    <citation type="submission" date="2019-12" db="EMBL/GenBank/DDBJ databases">
        <authorList>
            <person name="Huq M.A."/>
        </authorList>
    </citation>
    <scope>NUCLEOTIDE SEQUENCE [LARGE SCALE GENOMIC DNA]</scope>
    <source>
        <strain evidence="15 16">MAH-20</strain>
    </source>
</reference>
<dbReference type="SMART" id="SM00091">
    <property type="entry name" value="PAS"/>
    <property type="match status" value="2"/>
</dbReference>
<dbReference type="InterPro" id="IPR003661">
    <property type="entry name" value="HisK_dim/P_dom"/>
</dbReference>
<dbReference type="Proteomes" id="UP000441389">
    <property type="component" value="Unassembled WGS sequence"/>
</dbReference>
<feature type="domain" description="PAC" evidence="14">
    <location>
        <begin position="215"/>
        <end position="267"/>
    </location>
</feature>
<dbReference type="InterPro" id="IPR036097">
    <property type="entry name" value="HisK_dim/P_sf"/>
</dbReference>
<proteinExistence type="predicted"/>
<dbReference type="InterPro" id="IPR013767">
    <property type="entry name" value="PAS_fold"/>
</dbReference>
<feature type="domain" description="PAC" evidence="14">
    <location>
        <begin position="87"/>
        <end position="139"/>
    </location>
</feature>
<dbReference type="EMBL" id="WQMS01000008">
    <property type="protein sequence ID" value="MVO77786.1"/>
    <property type="molecule type" value="Genomic_DNA"/>
</dbReference>
<evidence type="ECO:0000256" key="5">
    <source>
        <dbReference type="ARBA" id="ARBA00022741"/>
    </source>
</evidence>
<dbReference type="PANTHER" id="PTHR43065:SF49">
    <property type="entry name" value="HISTIDINE KINASE"/>
    <property type="match status" value="1"/>
</dbReference>
<dbReference type="SMART" id="SM00086">
    <property type="entry name" value="PAC"/>
    <property type="match status" value="2"/>
</dbReference>
<keyword evidence="7" id="KW-0067">ATP-binding</keyword>
<evidence type="ECO:0000256" key="9">
    <source>
        <dbReference type="PROSITE-ProRule" id="PRU00169"/>
    </source>
</evidence>
<dbReference type="InterPro" id="IPR001610">
    <property type="entry name" value="PAC"/>
</dbReference>
<organism evidence="15 16">
    <name type="scientific">Sphingomonas horti</name>
    <dbReference type="NCBI Taxonomy" id="2682842"/>
    <lineage>
        <taxon>Bacteria</taxon>
        <taxon>Pseudomonadati</taxon>
        <taxon>Pseudomonadota</taxon>
        <taxon>Alphaproteobacteria</taxon>
        <taxon>Sphingomonadales</taxon>
        <taxon>Sphingomonadaceae</taxon>
        <taxon>Sphingomonas</taxon>
    </lineage>
</organism>
<feature type="modified residue" description="4-aspartylphosphate" evidence="9">
    <location>
        <position position="570"/>
    </location>
</feature>
<dbReference type="NCBIfam" id="TIGR00229">
    <property type="entry name" value="sensory_box"/>
    <property type="match status" value="2"/>
</dbReference>
<accession>A0A6I4J0H4</accession>
<dbReference type="InterPro" id="IPR005467">
    <property type="entry name" value="His_kinase_dom"/>
</dbReference>
<sequence>MADHGEHPDHAFDDRYQLLVNSVIDYAIYMLDADGRITTWNPGARRFKGYEPDEVIGENYARFFTPEDREAGLPQRQLEIASREGRFESEGWRVRKDGSRFWAHVVLDPVRRPDGELIGYAKITRDVTAKREAERALWESEQRFRMLIQGVRDYAIYMLDRDGRITNWNPGAEAIKGYTEDEILGEHFSRFYTDEDRANGEPEKALATALAKGKYERQAWRVRKNGEHFWASILIDPIYDAKGEHVGFAKITRDVTEQKRAEEELEQARAALAQAQKLQALGELTGGIAHDFNNLITVIRGSAELLRRADLNEERRRRYLDAITDTADRAATLTSHLLAFSRRQPLKPEVLDLNVRLDAFAEVLSRTLGSTIDVQLELAPGLWRVEADPTHLENALLNAAINARDAMPRGGRLTLSTANVSGSDGGGDMVCIALTDTGEGMPAEVIERAFEPFFTTKPVGKGTGLGLSQIHGFAAQSGGRAEIESVLGEGTTVRLLLPRSDGSVASAVAAKDSPALPPGLRVLLVEDNEQVSAFARDLLEDLGCAVVAAHSGEEALAELETGTFDLIFTDVVMPGLSGVELARQVRTRFPGLPVVLASGYSNEMLKGAALEFELLHKPYCRESLAEALAKVLAAVRRPAARGEA</sequence>
<feature type="coiled-coil region" evidence="10">
    <location>
        <begin position="251"/>
        <end position="281"/>
    </location>
</feature>
<evidence type="ECO:0000259" key="11">
    <source>
        <dbReference type="PROSITE" id="PS50109"/>
    </source>
</evidence>
<dbReference type="SMART" id="SM00387">
    <property type="entry name" value="HATPase_c"/>
    <property type="match status" value="1"/>
</dbReference>
<dbReference type="PROSITE" id="PS50113">
    <property type="entry name" value="PAC"/>
    <property type="match status" value="2"/>
</dbReference>
<keyword evidence="3 9" id="KW-0597">Phosphoprotein</keyword>
<evidence type="ECO:0000313" key="16">
    <source>
        <dbReference type="Proteomes" id="UP000441389"/>
    </source>
</evidence>
<dbReference type="SUPFAM" id="SSF47384">
    <property type="entry name" value="Homodimeric domain of signal transducing histidine kinase"/>
    <property type="match status" value="1"/>
</dbReference>
<feature type="domain" description="Histidine kinase" evidence="11">
    <location>
        <begin position="287"/>
        <end position="501"/>
    </location>
</feature>
<dbReference type="Pfam" id="PF13426">
    <property type="entry name" value="PAS_9"/>
    <property type="match status" value="1"/>
</dbReference>
<dbReference type="EC" id="2.7.13.3" evidence="2"/>
<dbReference type="InterPro" id="IPR000014">
    <property type="entry name" value="PAS"/>
</dbReference>
<evidence type="ECO:0000256" key="1">
    <source>
        <dbReference type="ARBA" id="ARBA00000085"/>
    </source>
</evidence>
<dbReference type="Pfam" id="PF00512">
    <property type="entry name" value="HisKA"/>
    <property type="match status" value="1"/>
</dbReference>
<comment type="catalytic activity">
    <reaction evidence="1">
        <text>ATP + protein L-histidine = ADP + protein N-phospho-L-histidine.</text>
        <dbReference type="EC" id="2.7.13.3"/>
    </reaction>
</comment>
<dbReference type="Pfam" id="PF00989">
    <property type="entry name" value="PAS"/>
    <property type="match status" value="1"/>
</dbReference>
<evidence type="ECO:0000256" key="6">
    <source>
        <dbReference type="ARBA" id="ARBA00022777"/>
    </source>
</evidence>
<dbReference type="InterPro" id="IPR036890">
    <property type="entry name" value="HATPase_C_sf"/>
</dbReference>
<dbReference type="Gene3D" id="3.30.450.20">
    <property type="entry name" value="PAS domain"/>
    <property type="match status" value="2"/>
</dbReference>
<dbReference type="AlphaFoldDB" id="A0A6I4J0H4"/>
<dbReference type="PROSITE" id="PS50109">
    <property type="entry name" value="HIS_KIN"/>
    <property type="match status" value="1"/>
</dbReference>
<dbReference type="SUPFAM" id="SSF52172">
    <property type="entry name" value="CheY-like"/>
    <property type="match status" value="1"/>
</dbReference>
<evidence type="ECO:0000259" key="13">
    <source>
        <dbReference type="PROSITE" id="PS50112"/>
    </source>
</evidence>
<evidence type="ECO:0000259" key="12">
    <source>
        <dbReference type="PROSITE" id="PS50110"/>
    </source>
</evidence>
<dbReference type="GO" id="GO:0005524">
    <property type="term" value="F:ATP binding"/>
    <property type="evidence" value="ECO:0007669"/>
    <property type="project" value="UniProtKB-KW"/>
</dbReference>
<feature type="domain" description="PAS" evidence="13">
    <location>
        <begin position="140"/>
        <end position="213"/>
    </location>
</feature>
<feature type="domain" description="PAS" evidence="13">
    <location>
        <begin position="12"/>
        <end position="70"/>
    </location>
</feature>
<dbReference type="CDD" id="cd00082">
    <property type="entry name" value="HisKA"/>
    <property type="match status" value="1"/>
</dbReference>
<dbReference type="InterPro" id="IPR001789">
    <property type="entry name" value="Sig_transdc_resp-reg_receiver"/>
</dbReference>
<dbReference type="GO" id="GO:0000155">
    <property type="term" value="F:phosphorelay sensor kinase activity"/>
    <property type="evidence" value="ECO:0007669"/>
    <property type="project" value="InterPro"/>
</dbReference>
<dbReference type="PRINTS" id="PR00344">
    <property type="entry name" value="BCTRLSENSOR"/>
</dbReference>
<evidence type="ECO:0000259" key="14">
    <source>
        <dbReference type="PROSITE" id="PS50113"/>
    </source>
</evidence>
<keyword evidence="5" id="KW-0547">Nucleotide-binding</keyword>
<dbReference type="PROSITE" id="PS50110">
    <property type="entry name" value="RESPONSE_REGULATORY"/>
    <property type="match status" value="1"/>
</dbReference>
<feature type="domain" description="Response regulatory" evidence="12">
    <location>
        <begin position="521"/>
        <end position="632"/>
    </location>
</feature>
<dbReference type="Gene3D" id="3.40.50.2300">
    <property type="match status" value="1"/>
</dbReference>
<dbReference type="Pfam" id="PF00072">
    <property type="entry name" value="Response_reg"/>
    <property type="match status" value="1"/>
</dbReference>
<keyword evidence="16" id="KW-1185">Reference proteome</keyword>
<keyword evidence="8" id="KW-0902">Two-component regulatory system</keyword>
<dbReference type="CDD" id="cd00156">
    <property type="entry name" value="REC"/>
    <property type="match status" value="1"/>
</dbReference>
<evidence type="ECO:0000256" key="2">
    <source>
        <dbReference type="ARBA" id="ARBA00012438"/>
    </source>
</evidence>
<dbReference type="PANTHER" id="PTHR43065">
    <property type="entry name" value="SENSOR HISTIDINE KINASE"/>
    <property type="match status" value="1"/>
</dbReference>
<dbReference type="SMART" id="SM00448">
    <property type="entry name" value="REC"/>
    <property type="match status" value="1"/>
</dbReference>
<evidence type="ECO:0000313" key="15">
    <source>
        <dbReference type="EMBL" id="MVO77786.1"/>
    </source>
</evidence>
<keyword evidence="6" id="KW-0418">Kinase</keyword>
<dbReference type="InterPro" id="IPR035965">
    <property type="entry name" value="PAS-like_dom_sf"/>
</dbReference>
<evidence type="ECO:0000256" key="8">
    <source>
        <dbReference type="ARBA" id="ARBA00023012"/>
    </source>
</evidence>
<name>A0A6I4J0H4_9SPHN</name>
<dbReference type="Gene3D" id="3.30.565.10">
    <property type="entry name" value="Histidine kinase-like ATPase, C-terminal domain"/>
    <property type="match status" value="1"/>
</dbReference>
<dbReference type="Gene3D" id="1.10.287.130">
    <property type="match status" value="1"/>
</dbReference>
<dbReference type="Pfam" id="PF02518">
    <property type="entry name" value="HATPase_c"/>
    <property type="match status" value="1"/>
</dbReference>
<dbReference type="InterPro" id="IPR003594">
    <property type="entry name" value="HATPase_dom"/>
</dbReference>
<dbReference type="PROSITE" id="PS50112">
    <property type="entry name" value="PAS"/>
    <property type="match status" value="2"/>
</dbReference>
<comment type="caution">
    <text evidence="15">The sequence shown here is derived from an EMBL/GenBank/DDBJ whole genome shotgun (WGS) entry which is preliminary data.</text>
</comment>
<gene>
    <name evidence="15" type="ORF">GON01_07540</name>
</gene>
<dbReference type="SMART" id="SM00388">
    <property type="entry name" value="HisKA"/>
    <property type="match status" value="1"/>
</dbReference>
<dbReference type="RefSeq" id="WP_157026767.1">
    <property type="nucleotide sequence ID" value="NZ_WQMS01000008.1"/>
</dbReference>
<dbReference type="InterPro" id="IPR004358">
    <property type="entry name" value="Sig_transdc_His_kin-like_C"/>
</dbReference>
<protein>
    <recommendedName>
        <fullName evidence="2">histidine kinase</fullName>
        <ecNumber evidence="2">2.7.13.3</ecNumber>
    </recommendedName>
</protein>
<dbReference type="GO" id="GO:0006355">
    <property type="term" value="P:regulation of DNA-templated transcription"/>
    <property type="evidence" value="ECO:0007669"/>
    <property type="project" value="InterPro"/>
</dbReference>
<evidence type="ECO:0000256" key="4">
    <source>
        <dbReference type="ARBA" id="ARBA00022679"/>
    </source>
</evidence>
<evidence type="ECO:0000256" key="7">
    <source>
        <dbReference type="ARBA" id="ARBA00022840"/>
    </source>
</evidence>
<dbReference type="SUPFAM" id="SSF55874">
    <property type="entry name" value="ATPase domain of HSP90 chaperone/DNA topoisomerase II/histidine kinase"/>
    <property type="match status" value="1"/>
</dbReference>
<dbReference type="CDD" id="cd00130">
    <property type="entry name" value="PAS"/>
    <property type="match status" value="2"/>
</dbReference>
<evidence type="ECO:0000256" key="3">
    <source>
        <dbReference type="ARBA" id="ARBA00022553"/>
    </source>
</evidence>
<dbReference type="InterPro" id="IPR011006">
    <property type="entry name" value="CheY-like_superfamily"/>
</dbReference>